<dbReference type="PROSITE" id="PS00211">
    <property type="entry name" value="ABC_TRANSPORTER_1"/>
    <property type="match status" value="2"/>
</dbReference>
<dbReference type="InterPro" id="IPR003593">
    <property type="entry name" value="AAA+_ATPase"/>
</dbReference>
<dbReference type="GO" id="GO:0005524">
    <property type="term" value="F:ATP binding"/>
    <property type="evidence" value="ECO:0007669"/>
    <property type="project" value="UniProtKB-KW"/>
</dbReference>
<evidence type="ECO:0000313" key="8">
    <source>
        <dbReference type="EMBL" id="TKT73051.1"/>
    </source>
</evidence>
<organism evidence="8 9">
    <name type="scientific">Afipia massiliensis</name>
    <dbReference type="NCBI Taxonomy" id="211460"/>
    <lineage>
        <taxon>Bacteria</taxon>
        <taxon>Pseudomonadati</taxon>
        <taxon>Pseudomonadota</taxon>
        <taxon>Alphaproteobacteria</taxon>
        <taxon>Hyphomicrobiales</taxon>
        <taxon>Nitrobacteraceae</taxon>
        <taxon>Afipia</taxon>
    </lineage>
</organism>
<proteinExistence type="inferred from homology"/>
<evidence type="ECO:0000256" key="5">
    <source>
        <dbReference type="ARBA" id="ARBA00024722"/>
    </source>
</evidence>
<dbReference type="Pfam" id="PF00005">
    <property type="entry name" value="ABC_tran"/>
    <property type="match status" value="2"/>
</dbReference>
<dbReference type="STRING" id="211460.YH63_01675"/>
<keyword evidence="4 8" id="KW-0067">ATP-binding</keyword>
<dbReference type="InterPro" id="IPR050611">
    <property type="entry name" value="ABCF"/>
</dbReference>
<feature type="region of interest" description="Disordered" evidence="6">
    <location>
        <begin position="523"/>
        <end position="556"/>
    </location>
</feature>
<feature type="compositionally biased region" description="Basic and acidic residues" evidence="6">
    <location>
        <begin position="527"/>
        <end position="551"/>
    </location>
</feature>
<dbReference type="Gene3D" id="1.10.287.380">
    <property type="entry name" value="Valyl-tRNA synthetase, C-terminal domain"/>
    <property type="match status" value="1"/>
</dbReference>
<dbReference type="InterPro" id="IPR032781">
    <property type="entry name" value="ABC_tran_Xtn"/>
</dbReference>
<dbReference type="Gene3D" id="3.40.50.300">
    <property type="entry name" value="P-loop containing nucleotide triphosphate hydrolases"/>
    <property type="match status" value="2"/>
</dbReference>
<evidence type="ECO:0000259" key="7">
    <source>
        <dbReference type="PROSITE" id="PS50893"/>
    </source>
</evidence>
<dbReference type="CDD" id="cd03221">
    <property type="entry name" value="ABCF_EF-3"/>
    <property type="match status" value="2"/>
</dbReference>
<feature type="domain" description="ABC transporter" evidence="7">
    <location>
        <begin position="311"/>
        <end position="526"/>
    </location>
</feature>
<feature type="domain" description="ABC transporter" evidence="7">
    <location>
        <begin position="2"/>
        <end position="243"/>
    </location>
</feature>
<dbReference type="Proteomes" id="UP000034832">
    <property type="component" value="Unassembled WGS sequence"/>
</dbReference>
<evidence type="ECO:0000256" key="3">
    <source>
        <dbReference type="ARBA" id="ARBA00022741"/>
    </source>
</evidence>
<dbReference type="PANTHER" id="PTHR19211:SF14">
    <property type="entry name" value="ATP-BINDING CASSETTE SUB-FAMILY F MEMBER 1"/>
    <property type="match status" value="1"/>
</dbReference>
<feature type="compositionally biased region" description="Polar residues" evidence="6">
    <location>
        <begin position="615"/>
        <end position="624"/>
    </location>
</feature>
<feature type="region of interest" description="Disordered" evidence="6">
    <location>
        <begin position="605"/>
        <end position="624"/>
    </location>
</feature>
<dbReference type="PROSITE" id="PS50893">
    <property type="entry name" value="ABC_TRANSPORTER_2"/>
    <property type="match status" value="2"/>
</dbReference>
<evidence type="ECO:0000256" key="4">
    <source>
        <dbReference type="ARBA" id="ARBA00022840"/>
    </source>
</evidence>
<keyword evidence="3" id="KW-0547">Nucleotide-binding</keyword>
<evidence type="ECO:0000256" key="1">
    <source>
        <dbReference type="ARBA" id="ARBA00005417"/>
    </source>
</evidence>
<dbReference type="InterPro" id="IPR017871">
    <property type="entry name" value="ABC_transporter-like_CS"/>
</dbReference>
<dbReference type="RefSeq" id="WP_046826522.1">
    <property type="nucleotide sequence ID" value="NZ_LBIA02000001.1"/>
</dbReference>
<sequence>MLSINDISIRIAGRLLIDQSTVQIVPGARVGFVGRNGVGKSTLFHAIRGELPTETGSISIPPRWRVGSLAQEAPDGPESLIDVVLKADLERAALLHEAETAHDPHRIADIQTRLVDIDAHSAPARAAAILSGLGFSAADQLRSCSEFSGGWRMRVALAATLFAAPDLLLLDEPTNYLDLEGTLWLEDHLANYPRTVIVISHDRDLLDTSVDQILHLDRGKLTLYKGTYSSFEEQRATREMLDAKHAKKQMDERKRLQAFVDRFKAKASKAKQAQSRVKMLERMKPVTALVTQDVREITFPTPDKILSPPIIAVDGVSVGYDPAKPVLNNVTLRIDDDDRIALLGSNGNGKSTLVKLLAGKLPPFSGKVVRADKLSVGYFAQHQTDELDLEGSAYDHLRRLMPHETETKVRARTGAIGFSGKAGDTKVSSLSGGEKARLLLGLATFYGPNMIILDEPTNHLDIDSRAALAEAINDFPGAIIMVSHDRYLIEACADQLWVVADRAVTPYDGDLDDYRRSVLTARGMRASSRDRAGNERGNGRDKPQRPKEKRVPLKQKISNAESEIARITGIIEKIDVALALPDLFKRDPKQAAQLTKARASAADALQRAEDEWLEASSSYDEAAG</sequence>
<keyword evidence="9" id="KW-1185">Reference proteome</keyword>
<dbReference type="EMBL" id="LBIA02000001">
    <property type="protein sequence ID" value="TKT73051.1"/>
    <property type="molecule type" value="Genomic_DNA"/>
</dbReference>
<name>A0A4U6BST9_9BRAD</name>
<dbReference type="GO" id="GO:0016887">
    <property type="term" value="F:ATP hydrolysis activity"/>
    <property type="evidence" value="ECO:0007669"/>
    <property type="project" value="InterPro"/>
</dbReference>
<comment type="function">
    <text evidence="5">Involved in beta-(1--&gt;2)glucan export. Transmembrane domains (TMD) form a pore in the inner membrane and the ATP-binding domain (NBD) is responsible for energy generation.</text>
</comment>
<dbReference type="AlphaFoldDB" id="A0A4U6BST9"/>
<dbReference type="InterPro" id="IPR037118">
    <property type="entry name" value="Val-tRNA_synth_C_sf"/>
</dbReference>
<dbReference type="SMART" id="SM00382">
    <property type="entry name" value="AAA"/>
    <property type="match status" value="2"/>
</dbReference>
<dbReference type="InterPro" id="IPR003439">
    <property type="entry name" value="ABC_transporter-like_ATP-bd"/>
</dbReference>
<dbReference type="PANTHER" id="PTHR19211">
    <property type="entry name" value="ATP-BINDING TRANSPORT PROTEIN-RELATED"/>
    <property type="match status" value="1"/>
</dbReference>
<dbReference type="InterPro" id="IPR027417">
    <property type="entry name" value="P-loop_NTPase"/>
</dbReference>
<dbReference type="FunFam" id="3.40.50.300:FF:000011">
    <property type="entry name" value="Putative ABC transporter ATP-binding component"/>
    <property type="match status" value="1"/>
</dbReference>
<keyword evidence="2" id="KW-0677">Repeat</keyword>
<dbReference type="SUPFAM" id="SSF52540">
    <property type="entry name" value="P-loop containing nucleoside triphosphate hydrolases"/>
    <property type="match status" value="2"/>
</dbReference>
<protein>
    <submittedName>
        <fullName evidence="8">ABC-F family ATP-binding cassette domain-containing protein</fullName>
    </submittedName>
</protein>
<reference evidence="8" key="1">
    <citation type="submission" date="2019-04" db="EMBL/GenBank/DDBJ databases">
        <title>Whole genome sequencing of cave bacteria.</title>
        <authorList>
            <person name="Gan H.M."/>
            <person name="Barton H."/>
            <person name="Savka M.A."/>
        </authorList>
    </citation>
    <scope>NUCLEOTIDE SEQUENCE [LARGE SCALE GENOMIC DNA]</scope>
    <source>
        <strain evidence="8">LC387</strain>
    </source>
</reference>
<evidence type="ECO:0000256" key="6">
    <source>
        <dbReference type="SAM" id="MobiDB-lite"/>
    </source>
</evidence>
<comment type="similarity">
    <text evidence="1">Belongs to the ABC transporter superfamily.</text>
</comment>
<gene>
    <name evidence="8" type="ORF">YH63_017375</name>
</gene>
<evidence type="ECO:0000256" key="2">
    <source>
        <dbReference type="ARBA" id="ARBA00022737"/>
    </source>
</evidence>
<evidence type="ECO:0000313" key="9">
    <source>
        <dbReference type="Proteomes" id="UP000034832"/>
    </source>
</evidence>
<dbReference type="Pfam" id="PF12848">
    <property type="entry name" value="ABC_tran_Xtn"/>
    <property type="match status" value="1"/>
</dbReference>
<dbReference type="OrthoDB" id="9808609at2"/>
<comment type="caution">
    <text evidence="8">The sequence shown here is derived from an EMBL/GenBank/DDBJ whole genome shotgun (WGS) entry which is preliminary data.</text>
</comment>
<accession>A0A4U6BST9</accession>